<proteinExistence type="predicted"/>
<reference evidence="2 3" key="1">
    <citation type="submission" date="2018-02" db="EMBL/GenBank/DDBJ databases">
        <title>The genomes of Aspergillus section Nigri reveals drivers in fungal speciation.</title>
        <authorList>
            <consortium name="DOE Joint Genome Institute"/>
            <person name="Vesth T.C."/>
            <person name="Nybo J."/>
            <person name="Theobald S."/>
            <person name="Brandl J."/>
            <person name="Frisvad J.C."/>
            <person name="Nielsen K.F."/>
            <person name="Lyhne E.K."/>
            <person name="Kogle M.E."/>
            <person name="Kuo A."/>
            <person name="Riley R."/>
            <person name="Clum A."/>
            <person name="Nolan M."/>
            <person name="Lipzen A."/>
            <person name="Salamov A."/>
            <person name="Henrissat B."/>
            <person name="Wiebenga A."/>
            <person name="De vries R.P."/>
            <person name="Grigoriev I.V."/>
            <person name="Mortensen U.H."/>
            <person name="Andersen M.R."/>
            <person name="Baker S.E."/>
        </authorList>
    </citation>
    <scope>NUCLEOTIDE SEQUENCE [LARGE SCALE GENOMIC DNA]</scope>
    <source>
        <strain evidence="2 3">CBS 313.89</strain>
    </source>
</reference>
<gene>
    <name evidence="2" type="ORF">BO72DRAFT_527381</name>
</gene>
<feature type="region of interest" description="Disordered" evidence="1">
    <location>
        <begin position="80"/>
        <end position="133"/>
    </location>
</feature>
<evidence type="ECO:0000313" key="3">
    <source>
        <dbReference type="Proteomes" id="UP000249789"/>
    </source>
</evidence>
<dbReference type="AlphaFoldDB" id="A0A8G1RTA4"/>
<feature type="region of interest" description="Disordered" evidence="1">
    <location>
        <begin position="31"/>
        <end position="60"/>
    </location>
</feature>
<dbReference type="VEuPathDB" id="FungiDB:BO72DRAFT_527381"/>
<feature type="non-terminal residue" evidence="2">
    <location>
        <position position="1"/>
    </location>
</feature>
<evidence type="ECO:0000313" key="2">
    <source>
        <dbReference type="EMBL" id="RAK77903.1"/>
    </source>
</evidence>
<dbReference type="GeneID" id="63867432"/>
<protein>
    <submittedName>
        <fullName evidence="2">Uncharacterized protein</fullName>
    </submittedName>
</protein>
<dbReference type="RefSeq" id="XP_040801913.1">
    <property type="nucleotide sequence ID" value="XM_040950097.1"/>
</dbReference>
<sequence>EFLGLAHQLLKPWPSFTAWHLLLLLPQERPSPAGTVSKISRPEGKRPPTSRITNHTIRLDHPDKDYSSWGSYLNQVPHRHHLSFHPSPKPSPNPRGNTEKKNDILHLPPPAPGHIRTRQRHPPSPQNGSRARGRGVAVCQSAGAEGPGSAGHEGGCCCCCRCWWFGWQGI</sequence>
<keyword evidence="3" id="KW-1185">Reference proteome</keyword>
<dbReference type="EMBL" id="KZ824640">
    <property type="protein sequence ID" value="RAK77903.1"/>
    <property type="molecule type" value="Genomic_DNA"/>
</dbReference>
<accession>A0A8G1RTA4</accession>
<dbReference type="Proteomes" id="UP000249789">
    <property type="component" value="Unassembled WGS sequence"/>
</dbReference>
<organism evidence="2 3">
    <name type="scientific">Aspergillus fijiensis CBS 313.89</name>
    <dbReference type="NCBI Taxonomy" id="1448319"/>
    <lineage>
        <taxon>Eukaryota</taxon>
        <taxon>Fungi</taxon>
        <taxon>Dikarya</taxon>
        <taxon>Ascomycota</taxon>
        <taxon>Pezizomycotina</taxon>
        <taxon>Eurotiomycetes</taxon>
        <taxon>Eurotiomycetidae</taxon>
        <taxon>Eurotiales</taxon>
        <taxon>Aspergillaceae</taxon>
        <taxon>Aspergillus</taxon>
    </lineage>
</organism>
<name>A0A8G1RTA4_9EURO</name>
<evidence type="ECO:0000256" key="1">
    <source>
        <dbReference type="SAM" id="MobiDB-lite"/>
    </source>
</evidence>